<accession>A0A650EMB5</accession>
<dbReference type="SUPFAM" id="SSF53041">
    <property type="entry name" value="Resolvase-like"/>
    <property type="match status" value="1"/>
</dbReference>
<evidence type="ECO:0000256" key="1">
    <source>
        <dbReference type="ARBA" id="ARBA00023125"/>
    </source>
</evidence>
<dbReference type="SMART" id="SM00857">
    <property type="entry name" value="Resolvase"/>
    <property type="match status" value="1"/>
</dbReference>
<dbReference type="PANTHER" id="PTHR30461">
    <property type="entry name" value="DNA-INVERTASE FROM LAMBDOID PROPHAGE"/>
    <property type="match status" value="1"/>
</dbReference>
<dbReference type="PROSITE" id="PS51736">
    <property type="entry name" value="RECOMBINASES_3"/>
    <property type="match status" value="1"/>
</dbReference>
<keyword evidence="1" id="KW-0238">DNA-binding</keyword>
<dbReference type="GO" id="GO:0000150">
    <property type="term" value="F:DNA strand exchange activity"/>
    <property type="evidence" value="ECO:0007669"/>
    <property type="project" value="InterPro"/>
</dbReference>
<dbReference type="AlphaFoldDB" id="A0A650EMB5"/>
<dbReference type="Gene3D" id="3.40.50.1390">
    <property type="entry name" value="Resolvase, N-terminal catalytic domain"/>
    <property type="match status" value="1"/>
</dbReference>
<dbReference type="InterPro" id="IPR006119">
    <property type="entry name" value="Resolv_N"/>
</dbReference>
<dbReference type="CDD" id="cd03768">
    <property type="entry name" value="SR_ResInv"/>
    <property type="match status" value="1"/>
</dbReference>
<dbReference type="GO" id="GO:0003677">
    <property type="term" value="F:DNA binding"/>
    <property type="evidence" value="ECO:0007669"/>
    <property type="project" value="UniProtKB-KW"/>
</dbReference>
<gene>
    <name evidence="4" type="ORF">Firmicute1046_0530</name>
</gene>
<feature type="domain" description="Resolvase/invertase-type recombinase catalytic" evidence="3">
    <location>
        <begin position="1"/>
        <end position="141"/>
    </location>
</feature>
<dbReference type="PANTHER" id="PTHR30461:SF2">
    <property type="entry name" value="SERINE RECOMBINASE PINE-RELATED"/>
    <property type="match status" value="1"/>
</dbReference>
<evidence type="ECO:0000313" key="4">
    <source>
        <dbReference type="EMBL" id="QGT50977.1"/>
    </source>
</evidence>
<proteinExistence type="predicted"/>
<protein>
    <submittedName>
        <fullName evidence="4">Resolvase</fullName>
    </submittedName>
</protein>
<dbReference type="InterPro" id="IPR050639">
    <property type="entry name" value="SSR_resolvase"/>
</dbReference>
<sequence length="196" mass="21949">MIYGYARCSTNENKQDINRQVRELKAAGAQEIFLEYEHGDSKIKSQQAAMLEQAKEGDSIITLEVPRLARSTQQLCEIIDVVRDKRLRLVIVGSITLDCRGGQTDPMSEAFLQMAGVFSQLELAMIRARVRSGMENARAKGINIGRPQVTADDIPPVFLRHYPSFKSGKLNISELARVCALSRTTVYKYISLLEKA</sequence>
<reference evidence="4" key="1">
    <citation type="journal article" date="2020" name="J. ISSAAS">
        <title>Lactobacilli and other gastrointestinal microbiota of Peromyscus leucopus, reservoir host for agents of Lyme disease and other zoonoses in North America.</title>
        <authorList>
            <person name="Milovic A."/>
            <person name="Bassam K."/>
            <person name="Shao H."/>
            <person name="Chatzistamou I."/>
            <person name="Tufts D.M."/>
            <person name="Diuk-Wasser M."/>
            <person name="Barbour A.G."/>
        </authorList>
    </citation>
    <scope>NUCLEOTIDE SEQUENCE</scope>
    <source>
        <strain evidence="4">LL40</strain>
    </source>
</reference>
<dbReference type="Pfam" id="PF00239">
    <property type="entry name" value="Resolvase"/>
    <property type="match status" value="1"/>
</dbReference>
<name>A0A650EMB5_9FIRM</name>
<keyword evidence="2" id="KW-0233">DNA recombination</keyword>
<evidence type="ECO:0000256" key="2">
    <source>
        <dbReference type="ARBA" id="ARBA00023172"/>
    </source>
</evidence>
<organism evidence="4">
    <name type="scientific">uncultured Bacillota bacterium</name>
    <dbReference type="NCBI Taxonomy" id="344338"/>
    <lineage>
        <taxon>Bacteria</taxon>
        <taxon>Bacillati</taxon>
        <taxon>Bacillota</taxon>
        <taxon>environmental samples</taxon>
    </lineage>
</organism>
<evidence type="ECO:0000259" key="3">
    <source>
        <dbReference type="PROSITE" id="PS51736"/>
    </source>
</evidence>
<dbReference type="InterPro" id="IPR036162">
    <property type="entry name" value="Resolvase-like_N_sf"/>
</dbReference>
<dbReference type="EMBL" id="MN577573">
    <property type="protein sequence ID" value="QGT50977.1"/>
    <property type="molecule type" value="Genomic_DNA"/>
</dbReference>